<evidence type="ECO:0000256" key="5">
    <source>
        <dbReference type="ARBA" id="ARBA00023136"/>
    </source>
</evidence>
<dbReference type="InterPro" id="IPR013604">
    <property type="entry name" value="7TM_chemorcpt"/>
</dbReference>
<dbReference type="Pfam" id="PF08395">
    <property type="entry name" value="7tm_7"/>
    <property type="match status" value="1"/>
</dbReference>
<name>A0A2W1BU09_HELAM</name>
<evidence type="ECO:0008006" key="9">
    <source>
        <dbReference type="Google" id="ProtNLM"/>
    </source>
</evidence>
<dbReference type="EMBL" id="KZ149937">
    <property type="protein sequence ID" value="PZC77114.1"/>
    <property type="molecule type" value="Genomic_DNA"/>
</dbReference>
<evidence type="ECO:0000313" key="8">
    <source>
        <dbReference type="Proteomes" id="UP000249218"/>
    </source>
</evidence>
<sequence>MEELYDMIKSIGKIWKVTNKIFELKVLLHFIVAFEQLLTYTCMLLVYVKINTLTSHLIISHIAAITTYLSKIVLVEIPLCVACEEFYTLSAQTRRIASLKASHDLSTKRIWKNIQRVIDTDFQKLCVCGLFDLDAVTMVKFCFVITTYTIVSLQFALPC</sequence>
<evidence type="ECO:0000313" key="7">
    <source>
        <dbReference type="EMBL" id="PZC77114.1"/>
    </source>
</evidence>
<dbReference type="GO" id="GO:0005886">
    <property type="term" value="C:plasma membrane"/>
    <property type="evidence" value="ECO:0007669"/>
    <property type="project" value="UniProtKB-SubCell"/>
</dbReference>
<organism evidence="7 8">
    <name type="scientific">Helicoverpa armigera</name>
    <name type="common">Cotton bollworm</name>
    <name type="synonym">Heliothis armigera</name>
    <dbReference type="NCBI Taxonomy" id="29058"/>
    <lineage>
        <taxon>Eukaryota</taxon>
        <taxon>Metazoa</taxon>
        <taxon>Ecdysozoa</taxon>
        <taxon>Arthropoda</taxon>
        <taxon>Hexapoda</taxon>
        <taxon>Insecta</taxon>
        <taxon>Pterygota</taxon>
        <taxon>Neoptera</taxon>
        <taxon>Endopterygota</taxon>
        <taxon>Lepidoptera</taxon>
        <taxon>Glossata</taxon>
        <taxon>Ditrysia</taxon>
        <taxon>Noctuoidea</taxon>
        <taxon>Noctuidae</taxon>
        <taxon>Heliothinae</taxon>
        <taxon>Helicoverpa</taxon>
    </lineage>
</organism>
<evidence type="ECO:0000256" key="2">
    <source>
        <dbReference type="ARBA" id="ARBA00022475"/>
    </source>
</evidence>
<evidence type="ECO:0000256" key="6">
    <source>
        <dbReference type="SAM" id="Phobius"/>
    </source>
</evidence>
<keyword evidence="8" id="KW-1185">Reference proteome</keyword>
<evidence type="ECO:0000256" key="1">
    <source>
        <dbReference type="ARBA" id="ARBA00004651"/>
    </source>
</evidence>
<accession>A0A2W1BU09</accession>
<keyword evidence="5 6" id="KW-0472">Membrane</keyword>
<keyword evidence="2" id="KW-1003">Cell membrane</keyword>
<feature type="transmembrane region" description="Helical" evidence="6">
    <location>
        <begin position="26"/>
        <end position="48"/>
    </location>
</feature>
<dbReference type="GO" id="GO:0050909">
    <property type="term" value="P:sensory perception of taste"/>
    <property type="evidence" value="ECO:0007669"/>
    <property type="project" value="InterPro"/>
</dbReference>
<evidence type="ECO:0000256" key="4">
    <source>
        <dbReference type="ARBA" id="ARBA00022989"/>
    </source>
</evidence>
<dbReference type="Proteomes" id="UP000249218">
    <property type="component" value="Unassembled WGS sequence"/>
</dbReference>
<comment type="subcellular location">
    <subcellularLocation>
        <location evidence="1">Cell membrane</location>
        <topology evidence="1">Multi-pass membrane protein</topology>
    </subcellularLocation>
</comment>
<evidence type="ECO:0000256" key="3">
    <source>
        <dbReference type="ARBA" id="ARBA00022692"/>
    </source>
</evidence>
<proteinExistence type="predicted"/>
<keyword evidence="3 6" id="KW-0812">Transmembrane</keyword>
<dbReference type="AlphaFoldDB" id="A0A2W1BU09"/>
<reference evidence="7 8" key="1">
    <citation type="journal article" date="2017" name="BMC Biol.">
        <title>Genomic innovations, transcriptional plasticity and gene loss underlying the evolution and divergence of two highly polyphagous and invasive Helicoverpa pest species.</title>
        <authorList>
            <person name="Pearce S.L."/>
            <person name="Clarke D.F."/>
            <person name="East P.D."/>
            <person name="Elfekih S."/>
            <person name="Gordon K.H."/>
            <person name="Jermiin L.S."/>
            <person name="McGaughran A."/>
            <person name="Oakeshott J.G."/>
            <person name="Papanikolaou A."/>
            <person name="Perera O.P."/>
            <person name="Rane R.V."/>
            <person name="Richards S."/>
            <person name="Tay W.T."/>
            <person name="Walsh T.K."/>
            <person name="Anderson A."/>
            <person name="Anderson C.J."/>
            <person name="Asgari S."/>
            <person name="Board P.G."/>
            <person name="Bretschneider A."/>
            <person name="Campbell P.M."/>
            <person name="Chertemps T."/>
            <person name="Christeller J.T."/>
            <person name="Coppin C.W."/>
            <person name="Downes S.J."/>
            <person name="Duan G."/>
            <person name="Farnsworth C.A."/>
            <person name="Good R.T."/>
            <person name="Han L.B."/>
            <person name="Han Y.C."/>
            <person name="Hatje K."/>
            <person name="Horne I."/>
            <person name="Huang Y.P."/>
            <person name="Hughes D.S."/>
            <person name="Jacquin-Joly E."/>
            <person name="James W."/>
            <person name="Jhangiani S."/>
            <person name="Kollmar M."/>
            <person name="Kuwar S.S."/>
            <person name="Li S."/>
            <person name="Liu N.Y."/>
            <person name="Maibeche M.T."/>
            <person name="Miller J.R."/>
            <person name="Montagne N."/>
            <person name="Perry T."/>
            <person name="Qu J."/>
            <person name="Song S.V."/>
            <person name="Sutton G.G."/>
            <person name="Vogel H."/>
            <person name="Walenz B.P."/>
            <person name="Xu W."/>
            <person name="Zhang H.J."/>
            <person name="Zou Z."/>
            <person name="Batterham P."/>
            <person name="Edwards O.R."/>
            <person name="Feyereisen R."/>
            <person name="Gibbs R.A."/>
            <person name="Heckel D.G."/>
            <person name="McGrath A."/>
            <person name="Robin C."/>
            <person name="Scherer S.E."/>
            <person name="Worley K.C."/>
            <person name="Wu Y.D."/>
        </authorList>
    </citation>
    <scope>NUCLEOTIDE SEQUENCE [LARGE SCALE GENOMIC DNA]</scope>
    <source>
        <strain evidence="7">Harm_GR_Male_#8</strain>
        <tissue evidence="7">Whole organism</tissue>
    </source>
</reference>
<gene>
    <name evidence="7" type="primary">HaOG203731</name>
    <name evidence="7" type="ORF">B5X24_HaOG203731</name>
</gene>
<keyword evidence="4 6" id="KW-1133">Transmembrane helix</keyword>
<protein>
    <recommendedName>
        <fullName evidence="9">Gustatory receptor</fullName>
    </recommendedName>
</protein>